<protein>
    <submittedName>
        <fullName evidence="2">Amidohydrolase</fullName>
    </submittedName>
</protein>
<organism evidence="2 3">
    <name type="scientific">Streptomyces alboflavus</name>
    <dbReference type="NCBI Taxonomy" id="67267"/>
    <lineage>
        <taxon>Bacteria</taxon>
        <taxon>Bacillati</taxon>
        <taxon>Actinomycetota</taxon>
        <taxon>Actinomycetes</taxon>
        <taxon>Kitasatosporales</taxon>
        <taxon>Streptomycetaceae</taxon>
        <taxon>Streptomyces</taxon>
    </lineage>
</organism>
<dbReference type="Proteomes" id="UP000195880">
    <property type="component" value="Chromosome"/>
</dbReference>
<keyword evidence="3" id="KW-1185">Reference proteome</keyword>
<gene>
    <name evidence="2" type="ORF">SMD44_08812</name>
</gene>
<evidence type="ECO:0000313" key="3">
    <source>
        <dbReference type="Proteomes" id="UP000195880"/>
    </source>
</evidence>
<sequence length="51" mass="5308">MRTSLVLLSARLLDPVTGELLPQTALAAADGRITALGTPRTSAPSPTPRPR</sequence>
<dbReference type="OrthoDB" id="3173428at2"/>
<dbReference type="GO" id="GO:0016810">
    <property type="term" value="F:hydrolase activity, acting on carbon-nitrogen (but not peptide) bonds"/>
    <property type="evidence" value="ECO:0007669"/>
    <property type="project" value="InterPro"/>
</dbReference>
<dbReference type="AlphaFoldDB" id="A0A1Z1WSB5"/>
<dbReference type="SUPFAM" id="SSF51338">
    <property type="entry name" value="Composite domain of metallo-dependent hydrolases"/>
    <property type="match status" value="1"/>
</dbReference>
<accession>A0A1Z1WSB5</accession>
<feature type="region of interest" description="Disordered" evidence="1">
    <location>
        <begin position="32"/>
        <end position="51"/>
    </location>
</feature>
<proteinExistence type="predicted"/>
<name>A0A1Z1WSB5_9ACTN</name>
<evidence type="ECO:0000256" key="1">
    <source>
        <dbReference type="SAM" id="MobiDB-lite"/>
    </source>
</evidence>
<dbReference type="InterPro" id="IPR011059">
    <property type="entry name" value="Metal-dep_hydrolase_composite"/>
</dbReference>
<dbReference type="KEGG" id="salf:SMD44_08812"/>
<evidence type="ECO:0000313" key="2">
    <source>
        <dbReference type="EMBL" id="ARX89325.1"/>
    </source>
</evidence>
<dbReference type="EMBL" id="CP021748">
    <property type="protein sequence ID" value="ARX89325.1"/>
    <property type="molecule type" value="Genomic_DNA"/>
</dbReference>
<reference evidence="2 3" key="1">
    <citation type="submission" date="2017-05" db="EMBL/GenBank/DDBJ databases">
        <title>Streptomyces alboflavus Genome sequencing and assembly.</title>
        <authorList>
            <person name="Wang Y."/>
            <person name="Du B."/>
            <person name="Ding Y."/>
            <person name="Liu H."/>
            <person name="Hou Q."/>
            <person name="Liu K."/>
            <person name="Wang C."/>
            <person name="Yao L."/>
        </authorList>
    </citation>
    <scope>NUCLEOTIDE SEQUENCE [LARGE SCALE GENOMIC DNA]</scope>
    <source>
        <strain evidence="2 3">MDJK44</strain>
    </source>
</reference>
<keyword evidence="2" id="KW-0378">Hydrolase</keyword>